<feature type="region of interest" description="Disordered" evidence="1">
    <location>
        <begin position="1139"/>
        <end position="1213"/>
    </location>
</feature>
<dbReference type="PANTHER" id="PTHR30441:SF4">
    <property type="entry name" value="PROTEIN ASMA"/>
    <property type="match status" value="1"/>
</dbReference>
<dbReference type="Pfam" id="PF05170">
    <property type="entry name" value="AsmA"/>
    <property type="match status" value="2"/>
</dbReference>
<dbReference type="GO" id="GO:0005886">
    <property type="term" value="C:plasma membrane"/>
    <property type="evidence" value="ECO:0007669"/>
    <property type="project" value="TreeGrafter"/>
</dbReference>
<dbReference type="PANTHER" id="PTHR30441">
    <property type="entry name" value="DUF748 DOMAIN-CONTAINING PROTEIN"/>
    <property type="match status" value="1"/>
</dbReference>
<sequence length="1371" mass="144460">MALLAALIGPFFIDWTAYRSTFEAYGERVLGHRVVVRGDADMRLLPIPTLTFTDVRVGEIEDPLLAVSRFVVRVELPPLLKGEVKVLDMTMERPDLRLSLDEAGRLDWFTAAPRQSVLSEIDPEKVTLEQVEIVDGTATLIDARNGKSHSITDIDALVTARSLLGPFKVDGTATMAGERATVRLATGRQQDTGDIRLKSQVTPVSVPAEFLFDGKLSHTDGRPSYEGVFTANSITPEEERHRAWRAEGEYLLDVGEIAFSELVARYGPEERPVTVEGEGKILLSGEEPRFDVTARAKQIDIDRLLGAGPQEPIEISDAISQLLAALPRMPRLPLEGHAVVDIPATVVGGGIVQDLTIDAKTAGTGWNIAELRARLPGRSDILLRGDLKIEPSPSFRGSFAASLEQPNGFADWYRKGVALAEPVAPLALQSRLDAGPSGVSLSDLEFHLADHVGRGTFRFTAEDDTHNSLYADLDAERVDLDQVALLARLFLADPSGGLAGFAGANTDIVLKLYSDAVAAGGVTASDVTIDAAYSGDVLTVNDVTARDIAGARISAKGFVSDLSTSPQGDLRADVEASDLTGLARLLGTIAPENPAVSALKRTAGALSPAELDLRFTGEGQDEGTEARLQVSGTAGGSDVSLSAGLNGRLDSWREADLDISGKLAGPDGAKLLKQAGFRLLPVASLGEGRISFGMRGVPADVVDARLRAEADGASVLAVGKVSAGADEPYRYTGNIVLKAEDITPFALLAGRMPPLLAGDASVDLAMSLDGEGDAFQLRDIAGEVAGTRIRADVNGDLRRDIADLLPKFTGSLALSDLDMRFVSELLLGADQWSSVSADSNWPEGSFGAEFVDGIDVSLDLAAEKMTLGGGLSADNASGRLRLKPGDLLIEADEAGFAGGKLAGSLSIKRSRGQAAVNGSVRISSADVSSLVWRRDGRPLATGALDVNADFEGAGRSINGLVASLSGGGTFKAENGEIRGLNPDAFGLVIRAADAGLDLEDGKISDAFESHLDVGVLPYQAIDGSFVIAGGVARIRNVSVDNKLAALFGNAQVDLAKETVSGDFSLKVDPGENAVTGAEPQVGIVLEGPLYEPRRHVDIAPFTAFLTLRAFEQEVQRVEQLQAEILERDRLVRELRRLKEERERQAREEEEAARRAEEAAAKAAEGEGSEVPAGDDDPAPSSGGGKQSETLFEPLNGGVVVDGDNRNASIPGPVNKPVEVLAPIVVNEPAHEAPGGGAASGAADTDAAAGTTKPATTPFEDQIRAIIQRESAGDANVPEAQPVPAGTELPPLDTRVISDPQFELPGVRNIPTPPARIDNDVTGTVASRRATSGSRSAVRASSTARSASRVDDPSENYKRLPGGRIIGFPSNR</sequence>
<dbReference type="InterPro" id="IPR007844">
    <property type="entry name" value="AsmA"/>
</dbReference>
<feature type="compositionally biased region" description="Basic and acidic residues" evidence="1">
    <location>
        <begin position="1347"/>
        <end position="1357"/>
    </location>
</feature>
<reference evidence="3 4" key="1">
    <citation type="submission" date="2019-12" db="EMBL/GenBank/DDBJ databases">
        <authorList>
            <person name="Li M."/>
        </authorList>
    </citation>
    <scope>NUCLEOTIDE SEQUENCE [LARGE SCALE GENOMIC DNA]</scope>
    <source>
        <strain evidence="3 4">GBMRC 2046</strain>
    </source>
</reference>
<evidence type="ECO:0000313" key="4">
    <source>
        <dbReference type="Proteomes" id="UP000433101"/>
    </source>
</evidence>
<name>A0A7X3S5Y0_9HYPH</name>
<feature type="compositionally biased region" description="Low complexity" evidence="1">
    <location>
        <begin position="1323"/>
        <end position="1346"/>
    </location>
</feature>
<feature type="region of interest" description="Disordered" evidence="1">
    <location>
        <begin position="1271"/>
        <end position="1371"/>
    </location>
</feature>
<dbReference type="EMBL" id="WUMV01000001">
    <property type="protein sequence ID" value="MXN63541.1"/>
    <property type="molecule type" value="Genomic_DNA"/>
</dbReference>
<feature type="domain" description="AsmA" evidence="2">
    <location>
        <begin position="832"/>
        <end position="1007"/>
    </location>
</feature>
<feature type="compositionally biased region" description="Basic and acidic residues" evidence="1">
    <location>
        <begin position="1139"/>
        <end position="1159"/>
    </location>
</feature>
<feature type="compositionally biased region" description="Low complexity" evidence="1">
    <location>
        <begin position="1239"/>
        <end position="1257"/>
    </location>
</feature>
<dbReference type="Proteomes" id="UP000433101">
    <property type="component" value="Unassembled WGS sequence"/>
</dbReference>
<organism evidence="3 4">
    <name type="scientific">Stappia sediminis</name>
    <dbReference type="NCBI Taxonomy" id="2692190"/>
    <lineage>
        <taxon>Bacteria</taxon>
        <taxon>Pseudomonadati</taxon>
        <taxon>Pseudomonadota</taxon>
        <taxon>Alphaproteobacteria</taxon>
        <taxon>Hyphomicrobiales</taxon>
        <taxon>Stappiaceae</taxon>
        <taxon>Stappia</taxon>
    </lineage>
</organism>
<proteinExistence type="predicted"/>
<evidence type="ECO:0000256" key="1">
    <source>
        <dbReference type="SAM" id="MobiDB-lite"/>
    </source>
</evidence>
<gene>
    <name evidence="3" type="ORF">GR183_01375</name>
</gene>
<accession>A0A7X3S5Y0</accession>
<feature type="region of interest" description="Disordered" evidence="1">
    <location>
        <begin position="1228"/>
        <end position="1258"/>
    </location>
</feature>
<feature type="domain" description="AsmA" evidence="2">
    <location>
        <begin position="4"/>
        <end position="150"/>
    </location>
</feature>
<evidence type="ECO:0000313" key="3">
    <source>
        <dbReference type="EMBL" id="MXN63541.1"/>
    </source>
</evidence>
<evidence type="ECO:0000259" key="2">
    <source>
        <dbReference type="Pfam" id="PF05170"/>
    </source>
</evidence>
<comment type="caution">
    <text evidence="3">The sequence shown here is derived from an EMBL/GenBank/DDBJ whole genome shotgun (WGS) entry which is preliminary data.</text>
</comment>
<protein>
    <submittedName>
        <fullName evidence="3">AsmA family protein</fullName>
    </submittedName>
</protein>
<dbReference type="InterPro" id="IPR052894">
    <property type="entry name" value="AsmA-related"/>
</dbReference>
<keyword evidence="4" id="KW-1185">Reference proteome</keyword>
<dbReference type="GO" id="GO:0090313">
    <property type="term" value="P:regulation of protein targeting to membrane"/>
    <property type="evidence" value="ECO:0007669"/>
    <property type="project" value="TreeGrafter"/>
</dbReference>